<dbReference type="InterPro" id="IPR006204">
    <property type="entry name" value="GHMP_kinase_N_dom"/>
</dbReference>
<dbReference type="HAMAP" id="MF_00061">
    <property type="entry name" value="IspE"/>
    <property type="match status" value="1"/>
</dbReference>
<comment type="caution">
    <text evidence="12">The sequence shown here is derived from an EMBL/GenBank/DDBJ whole genome shotgun (WGS) entry which is preliminary data.</text>
</comment>
<dbReference type="SUPFAM" id="SSF55060">
    <property type="entry name" value="GHMP Kinase, C-terminal domain"/>
    <property type="match status" value="1"/>
</dbReference>
<evidence type="ECO:0000256" key="8">
    <source>
        <dbReference type="ARBA" id="ARBA00032554"/>
    </source>
</evidence>
<organism evidence="12 13">
    <name type="scientific">Microcoleus asticus IPMA8</name>
    <dbReference type="NCBI Taxonomy" id="2563858"/>
    <lineage>
        <taxon>Bacteria</taxon>
        <taxon>Bacillati</taxon>
        <taxon>Cyanobacteriota</taxon>
        <taxon>Cyanophyceae</taxon>
        <taxon>Oscillatoriophycideae</taxon>
        <taxon>Oscillatoriales</taxon>
        <taxon>Microcoleaceae</taxon>
        <taxon>Microcoleus</taxon>
        <taxon>Microcoleus asticus</taxon>
    </lineage>
</organism>
<gene>
    <name evidence="9 12" type="primary">ispE</name>
    <name evidence="12" type="ORF">E5S67_00028</name>
</gene>
<evidence type="ECO:0000256" key="3">
    <source>
        <dbReference type="ARBA" id="ARBA00017473"/>
    </source>
</evidence>
<dbReference type="GO" id="GO:0050515">
    <property type="term" value="F:4-(cytidine 5'-diphospho)-2-C-methyl-D-erythritol kinase activity"/>
    <property type="evidence" value="ECO:0007669"/>
    <property type="project" value="UniProtKB-EC"/>
</dbReference>
<evidence type="ECO:0000313" key="12">
    <source>
        <dbReference type="EMBL" id="NQE32316.1"/>
    </source>
</evidence>
<dbReference type="EMBL" id="SRRZ01000001">
    <property type="protein sequence ID" value="NQE32316.1"/>
    <property type="molecule type" value="Genomic_DNA"/>
</dbReference>
<evidence type="ECO:0000256" key="5">
    <source>
        <dbReference type="ARBA" id="ARBA00022741"/>
    </source>
</evidence>
<feature type="domain" description="GHMP kinase N-terminal" evidence="10">
    <location>
        <begin position="67"/>
        <end position="149"/>
    </location>
</feature>
<comment type="pathway">
    <text evidence="9">Isoprenoid biosynthesis; isopentenyl diphosphate biosynthesis via DXP pathway; isopentenyl diphosphate from 1-deoxy-D-xylulose 5-phosphate: step 3/6.</text>
</comment>
<dbReference type="InterPro" id="IPR004424">
    <property type="entry name" value="IspE"/>
</dbReference>
<dbReference type="PIRSF" id="PIRSF010376">
    <property type="entry name" value="IspE"/>
    <property type="match status" value="1"/>
</dbReference>
<evidence type="ECO:0000256" key="1">
    <source>
        <dbReference type="ARBA" id="ARBA00009684"/>
    </source>
</evidence>
<feature type="active site" evidence="9">
    <location>
        <position position="141"/>
    </location>
</feature>
<comment type="catalytic activity">
    <reaction evidence="9">
        <text>4-CDP-2-C-methyl-D-erythritol + ATP = 4-CDP-2-C-methyl-D-erythritol 2-phosphate + ADP + H(+)</text>
        <dbReference type="Rhea" id="RHEA:18437"/>
        <dbReference type="ChEBI" id="CHEBI:15378"/>
        <dbReference type="ChEBI" id="CHEBI:30616"/>
        <dbReference type="ChEBI" id="CHEBI:57823"/>
        <dbReference type="ChEBI" id="CHEBI:57919"/>
        <dbReference type="ChEBI" id="CHEBI:456216"/>
        <dbReference type="EC" id="2.7.1.148"/>
    </reaction>
</comment>
<accession>A0ABX2CQ55</accession>
<dbReference type="NCBIfam" id="TIGR00154">
    <property type="entry name" value="ispE"/>
    <property type="match status" value="1"/>
</dbReference>
<evidence type="ECO:0000256" key="2">
    <source>
        <dbReference type="ARBA" id="ARBA00012052"/>
    </source>
</evidence>
<comment type="function">
    <text evidence="9">Catalyzes the phosphorylation of the position 2 hydroxy group of 4-diphosphocytidyl-2C-methyl-D-erythritol.</text>
</comment>
<dbReference type="PANTHER" id="PTHR43527:SF2">
    <property type="entry name" value="4-DIPHOSPHOCYTIDYL-2-C-METHYL-D-ERYTHRITOL KINASE, CHLOROPLASTIC"/>
    <property type="match status" value="1"/>
</dbReference>
<reference evidence="12 13" key="1">
    <citation type="journal article" date="2020" name="Sci. Rep.">
        <title>A novel cyanobacterial geosmin producer, revising GeoA distribution and dispersion patterns in Bacteria.</title>
        <authorList>
            <person name="Churro C."/>
            <person name="Semedo-Aguiar A.P."/>
            <person name="Silva A.D."/>
            <person name="Pereira-Leal J.B."/>
            <person name="Leite R.B."/>
        </authorList>
    </citation>
    <scope>NUCLEOTIDE SEQUENCE [LARGE SCALE GENOMIC DNA]</scope>
    <source>
        <strain evidence="12 13">IPMA8</strain>
    </source>
</reference>
<evidence type="ECO:0000256" key="4">
    <source>
        <dbReference type="ARBA" id="ARBA00022679"/>
    </source>
</evidence>
<dbReference type="InterPro" id="IPR036554">
    <property type="entry name" value="GHMP_kinase_C_sf"/>
</dbReference>
<keyword evidence="4 9" id="KW-0808">Transferase</keyword>
<dbReference type="InterPro" id="IPR014721">
    <property type="entry name" value="Ribsml_uS5_D2-typ_fold_subgr"/>
</dbReference>
<dbReference type="Pfam" id="PF00288">
    <property type="entry name" value="GHMP_kinases_N"/>
    <property type="match status" value="1"/>
</dbReference>
<evidence type="ECO:0000256" key="6">
    <source>
        <dbReference type="ARBA" id="ARBA00022777"/>
    </source>
</evidence>
<name>A0ABX2CQ55_9CYAN</name>
<evidence type="ECO:0000259" key="11">
    <source>
        <dbReference type="Pfam" id="PF08544"/>
    </source>
</evidence>
<evidence type="ECO:0000259" key="10">
    <source>
        <dbReference type="Pfam" id="PF00288"/>
    </source>
</evidence>
<dbReference type="EC" id="2.7.1.148" evidence="2 9"/>
<proteinExistence type="inferred from homology"/>
<keyword evidence="7 9" id="KW-0067">ATP-binding</keyword>
<feature type="binding site" evidence="9">
    <location>
        <begin position="99"/>
        <end position="109"/>
    </location>
    <ligand>
        <name>ATP</name>
        <dbReference type="ChEBI" id="CHEBI:30616"/>
    </ligand>
</feature>
<keyword evidence="6 9" id="KW-0418">Kinase</keyword>
<sequence>MRSYSLLASAKINLYLEIIGDRPDGYHELAMVLQSIDLADRIDLRAIGTDTIRVRCDHPQVPPDKNNLAYRAADLLAKQFPDALAKYGGVEIAIHKQIPVAAGLAGGSANAAAVLVGMDLLWQLGLTHSELQELGGTLGSDVPFCIAGGTALATGRGDKLSPLPDLAGFSVVLAKYRNLSISTAWSYQTYRQQFSSSYCAAADLECRRERLHSGPMVGAIAQKDRSKIGQLLHNDLEKVALPVYPQVLQLREAFESAGVVGTMMSGSGPTVFALAESPEQAQQVLERVKSAIASPDLDFWVAKFSNTGIQIFSEGNERKPPISRA</sequence>
<keyword evidence="5 9" id="KW-0547">Nucleotide-binding</keyword>
<dbReference type="PANTHER" id="PTHR43527">
    <property type="entry name" value="4-DIPHOSPHOCYTIDYL-2-C-METHYL-D-ERYTHRITOL KINASE, CHLOROPLASTIC"/>
    <property type="match status" value="1"/>
</dbReference>
<dbReference type="Pfam" id="PF08544">
    <property type="entry name" value="GHMP_kinases_C"/>
    <property type="match status" value="1"/>
</dbReference>
<evidence type="ECO:0000256" key="7">
    <source>
        <dbReference type="ARBA" id="ARBA00022840"/>
    </source>
</evidence>
<dbReference type="Gene3D" id="3.30.70.890">
    <property type="entry name" value="GHMP kinase, C-terminal domain"/>
    <property type="match status" value="1"/>
</dbReference>
<dbReference type="SUPFAM" id="SSF54211">
    <property type="entry name" value="Ribosomal protein S5 domain 2-like"/>
    <property type="match status" value="1"/>
</dbReference>
<evidence type="ECO:0000256" key="9">
    <source>
        <dbReference type="HAMAP-Rule" id="MF_00061"/>
    </source>
</evidence>
<dbReference type="InterPro" id="IPR020568">
    <property type="entry name" value="Ribosomal_Su5_D2-typ_SF"/>
</dbReference>
<keyword evidence="13" id="KW-1185">Reference proteome</keyword>
<feature type="domain" description="GHMP kinase C-terminal" evidence="11">
    <location>
        <begin position="216"/>
        <end position="291"/>
    </location>
</feature>
<feature type="active site" evidence="9">
    <location>
        <position position="11"/>
    </location>
</feature>
<protein>
    <recommendedName>
        <fullName evidence="3 9">4-diphosphocytidyl-2-C-methyl-D-erythritol kinase</fullName>
        <shortName evidence="9">CMK</shortName>
        <ecNumber evidence="2 9">2.7.1.148</ecNumber>
    </recommendedName>
    <alternativeName>
        <fullName evidence="8 9">4-(cytidine-5'-diphospho)-2-C-methyl-D-erythritol kinase</fullName>
    </alternativeName>
</protein>
<dbReference type="InterPro" id="IPR013750">
    <property type="entry name" value="GHMP_kinase_C_dom"/>
</dbReference>
<keyword evidence="9" id="KW-0414">Isoprene biosynthesis</keyword>
<dbReference type="Proteomes" id="UP000702425">
    <property type="component" value="Unassembled WGS sequence"/>
</dbReference>
<evidence type="ECO:0000313" key="13">
    <source>
        <dbReference type="Proteomes" id="UP000702425"/>
    </source>
</evidence>
<dbReference type="Gene3D" id="3.30.230.10">
    <property type="match status" value="1"/>
</dbReference>
<comment type="similarity">
    <text evidence="1 9">Belongs to the GHMP kinase family. IspE subfamily.</text>
</comment>
<dbReference type="RefSeq" id="WP_172184280.1">
    <property type="nucleotide sequence ID" value="NZ_CAWPPK010000001.1"/>
</dbReference>